<dbReference type="AlphaFoldDB" id="A0ABD3FWY5"/>
<feature type="region of interest" description="Disordered" evidence="1">
    <location>
        <begin position="62"/>
        <end position="86"/>
    </location>
</feature>
<gene>
    <name evidence="2" type="ORF">V7S43_004111</name>
</gene>
<sequence length="125" mass="13561">MHQEEVNDAILADLAAFLGDNNALQLRAEVQAHAAITNQAPDLIQDSDQLLAETAALLASYSAPDSSTASSGPSDDAAQLHATAANLEPIRLKSPAELRRKMKNAEAAKRRLKYHNKIKFERQTT</sequence>
<feature type="compositionally biased region" description="Low complexity" evidence="1">
    <location>
        <begin position="62"/>
        <end position="77"/>
    </location>
</feature>
<dbReference type="EMBL" id="JBIMZQ010000006">
    <property type="protein sequence ID" value="KAL3670926.1"/>
    <property type="molecule type" value="Genomic_DNA"/>
</dbReference>
<comment type="caution">
    <text evidence="2">The sequence shown here is derived from an EMBL/GenBank/DDBJ whole genome shotgun (WGS) entry which is preliminary data.</text>
</comment>
<evidence type="ECO:0000313" key="3">
    <source>
        <dbReference type="Proteomes" id="UP001632037"/>
    </source>
</evidence>
<evidence type="ECO:0000313" key="2">
    <source>
        <dbReference type="EMBL" id="KAL3670926.1"/>
    </source>
</evidence>
<evidence type="ECO:0000256" key="1">
    <source>
        <dbReference type="SAM" id="MobiDB-lite"/>
    </source>
</evidence>
<evidence type="ECO:0008006" key="4">
    <source>
        <dbReference type="Google" id="ProtNLM"/>
    </source>
</evidence>
<keyword evidence="3" id="KW-1185">Reference proteome</keyword>
<accession>A0ABD3FWY5</accession>
<reference evidence="2 3" key="1">
    <citation type="submission" date="2024-09" db="EMBL/GenBank/DDBJ databases">
        <title>Genome sequencing and assembly of Phytophthora oleae, isolate VK10A, causative agent of rot of olive drupes.</title>
        <authorList>
            <person name="Conti Taguali S."/>
            <person name="Riolo M."/>
            <person name="La Spada F."/>
            <person name="Cacciola S.O."/>
            <person name="Dionisio G."/>
        </authorList>
    </citation>
    <scope>NUCLEOTIDE SEQUENCE [LARGE SCALE GENOMIC DNA]</scope>
    <source>
        <strain evidence="2 3">VK10A</strain>
    </source>
</reference>
<protein>
    <recommendedName>
        <fullName evidence="4">BZIP domain-containing protein</fullName>
    </recommendedName>
</protein>
<dbReference type="Proteomes" id="UP001632037">
    <property type="component" value="Unassembled WGS sequence"/>
</dbReference>
<proteinExistence type="predicted"/>
<name>A0ABD3FWY5_9STRA</name>
<organism evidence="2 3">
    <name type="scientific">Phytophthora oleae</name>
    <dbReference type="NCBI Taxonomy" id="2107226"/>
    <lineage>
        <taxon>Eukaryota</taxon>
        <taxon>Sar</taxon>
        <taxon>Stramenopiles</taxon>
        <taxon>Oomycota</taxon>
        <taxon>Peronosporomycetes</taxon>
        <taxon>Peronosporales</taxon>
        <taxon>Peronosporaceae</taxon>
        <taxon>Phytophthora</taxon>
    </lineage>
</organism>